<dbReference type="PROSITE" id="PS00018">
    <property type="entry name" value="EF_HAND_1"/>
    <property type="match status" value="1"/>
</dbReference>
<protein>
    <recommendedName>
        <fullName evidence="3">Dockerin domain-containing protein</fullName>
    </recommendedName>
</protein>
<dbReference type="RefSeq" id="WP_093145586.1">
    <property type="nucleotide sequence ID" value="NZ_FNBA01000047.1"/>
</dbReference>
<dbReference type="STRING" id="227084.SAMN05421855_1472"/>
<sequence length="253" mass="26443">ASASAGNIQILYTLGEVNVQERSAGNIQVSEGFINPQILALRVSPKVFLEGPYSSPETAGLMNDDLRTILPTTSPYADALTCNASVFTTTGENAIVDWVLVELRDAADRSIVIESRSALLQRDGDVVDVDGTSGVSFTSSAASYYVLVNHRNHLAILSANPIAISGSTLVDLSANPSAVFGTTNAVTNIGGAYAMYSGDFDANGQIQQSDTAGVILLLGSSGYSAADMDMNGQIQITDINNIITPNLGSGEQF</sequence>
<evidence type="ECO:0000313" key="1">
    <source>
        <dbReference type="EMBL" id="SDF31270.1"/>
    </source>
</evidence>
<gene>
    <name evidence="1" type="ORF">SAMN05421855_1472</name>
</gene>
<evidence type="ECO:0000313" key="2">
    <source>
        <dbReference type="Proteomes" id="UP000199321"/>
    </source>
</evidence>
<dbReference type="Proteomes" id="UP000199321">
    <property type="component" value="Unassembled WGS sequence"/>
</dbReference>
<reference evidence="1 2" key="1">
    <citation type="submission" date="2016-10" db="EMBL/GenBank/DDBJ databases">
        <authorList>
            <person name="de Groot N.N."/>
        </authorList>
    </citation>
    <scope>NUCLEOTIDE SEQUENCE [LARGE SCALE GENOMIC DNA]</scope>
    <source>
        <strain evidence="1 2">DSM 16195</strain>
    </source>
</reference>
<dbReference type="EMBL" id="FNBA01000047">
    <property type="protein sequence ID" value="SDF31270.1"/>
    <property type="molecule type" value="Genomic_DNA"/>
</dbReference>
<name>A0A1G7K2C3_9FLAO</name>
<feature type="non-terminal residue" evidence="1">
    <location>
        <position position="1"/>
    </location>
</feature>
<accession>A0A1G7K2C3</accession>
<organism evidence="1 2">
    <name type="scientific">Ulvibacter litoralis</name>
    <dbReference type="NCBI Taxonomy" id="227084"/>
    <lineage>
        <taxon>Bacteria</taxon>
        <taxon>Pseudomonadati</taxon>
        <taxon>Bacteroidota</taxon>
        <taxon>Flavobacteriia</taxon>
        <taxon>Flavobacteriales</taxon>
        <taxon>Flavobacteriaceae</taxon>
        <taxon>Ulvibacter</taxon>
    </lineage>
</organism>
<keyword evidence="2" id="KW-1185">Reference proteome</keyword>
<dbReference type="AlphaFoldDB" id="A0A1G7K2C3"/>
<proteinExistence type="predicted"/>
<dbReference type="InterPro" id="IPR018247">
    <property type="entry name" value="EF_Hand_1_Ca_BS"/>
</dbReference>
<evidence type="ECO:0008006" key="3">
    <source>
        <dbReference type="Google" id="ProtNLM"/>
    </source>
</evidence>